<name>A0A5C3M3M9_9AGAR</name>
<dbReference type="EMBL" id="ML213601">
    <property type="protein sequence ID" value="TFK38976.1"/>
    <property type="molecule type" value="Genomic_DNA"/>
</dbReference>
<dbReference type="AlphaFoldDB" id="A0A5C3M3M9"/>
<gene>
    <name evidence="1" type="ORF">BDQ12DRAFT_682808</name>
</gene>
<evidence type="ECO:0000313" key="2">
    <source>
        <dbReference type="Proteomes" id="UP000308652"/>
    </source>
</evidence>
<sequence length="59" mass="6844">MNSHSPWSSRPIYPSPIYERNGHFKLQLRYFPLPLPHCHLASMNSHSPRSSRPTSLLCL</sequence>
<keyword evidence="2" id="KW-1185">Reference proteome</keyword>
<dbReference type="Proteomes" id="UP000308652">
    <property type="component" value="Unassembled WGS sequence"/>
</dbReference>
<proteinExistence type="predicted"/>
<accession>A0A5C3M3M9</accession>
<protein>
    <submittedName>
        <fullName evidence="1">Uncharacterized protein</fullName>
    </submittedName>
</protein>
<organism evidence="1 2">
    <name type="scientific">Crucibulum laeve</name>
    <dbReference type="NCBI Taxonomy" id="68775"/>
    <lineage>
        <taxon>Eukaryota</taxon>
        <taxon>Fungi</taxon>
        <taxon>Dikarya</taxon>
        <taxon>Basidiomycota</taxon>
        <taxon>Agaricomycotina</taxon>
        <taxon>Agaricomycetes</taxon>
        <taxon>Agaricomycetidae</taxon>
        <taxon>Agaricales</taxon>
        <taxon>Agaricineae</taxon>
        <taxon>Nidulariaceae</taxon>
        <taxon>Crucibulum</taxon>
    </lineage>
</organism>
<reference evidence="1 2" key="1">
    <citation type="journal article" date="2019" name="Nat. Ecol. Evol.">
        <title>Megaphylogeny resolves global patterns of mushroom evolution.</title>
        <authorList>
            <person name="Varga T."/>
            <person name="Krizsan K."/>
            <person name="Foldi C."/>
            <person name="Dima B."/>
            <person name="Sanchez-Garcia M."/>
            <person name="Sanchez-Ramirez S."/>
            <person name="Szollosi G.J."/>
            <person name="Szarkandi J.G."/>
            <person name="Papp V."/>
            <person name="Albert L."/>
            <person name="Andreopoulos W."/>
            <person name="Angelini C."/>
            <person name="Antonin V."/>
            <person name="Barry K.W."/>
            <person name="Bougher N.L."/>
            <person name="Buchanan P."/>
            <person name="Buyck B."/>
            <person name="Bense V."/>
            <person name="Catcheside P."/>
            <person name="Chovatia M."/>
            <person name="Cooper J."/>
            <person name="Damon W."/>
            <person name="Desjardin D."/>
            <person name="Finy P."/>
            <person name="Geml J."/>
            <person name="Haridas S."/>
            <person name="Hughes K."/>
            <person name="Justo A."/>
            <person name="Karasinski D."/>
            <person name="Kautmanova I."/>
            <person name="Kiss B."/>
            <person name="Kocsube S."/>
            <person name="Kotiranta H."/>
            <person name="LaButti K.M."/>
            <person name="Lechner B.E."/>
            <person name="Liimatainen K."/>
            <person name="Lipzen A."/>
            <person name="Lukacs Z."/>
            <person name="Mihaltcheva S."/>
            <person name="Morgado L.N."/>
            <person name="Niskanen T."/>
            <person name="Noordeloos M.E."/>
            <person name="Ohm R.A."/>
            <person name="Ortiz-Santana B."/>
            <person name="Ovrebo C."/>
            <person name="Racz N."/>
            <person name="Riley R."/>
            <person name="Savchenko A."/>
            <person name="Shiryaev A."/>
            <person name="Soop K."/>
            <person name="Spirin V."/>
            <person name="Szebenyi C."/>
            <person name="Tomsovsky M."/>
            <person name="Tulloss R.E."/>
            <person name="Uehling J."/>
            <person name="Grigoriev I.V."/>
            <person name="Vagvolgyi C."/>
            <person name="Papp T."/>
            <person name="Martin F.M."/>
            <person name="Miettinen O."/>
            <person name="Hibbett D.S."/>
            <person name="Nagy L.G."/>
        </authorList>
    </citation>
    <scope>NUCLEOTIDE SEQUENCE [LARGE SCALE GENOMIC DNA]</scope>
    <source>
        <strain evidence="1 2">CBS 166.37</strain>
    </source>
</reference>
<evidence type="ECO:0000313" key="1">
    <source>
        <dbReference type="EMBL" id="TFK38976.1"/>
    </source>
</evidence>